<accession>A0A9D1LJQ6</accession>
<gene>
    <name evidence="1" type="ORF">IAD19_01835</name>
</gene>
<dbReference type="InterPro" id="IPR032675">
    <property type="entry name" value="LRR_dom_sf"/>
</dbReference>
<dbReference type="Pfam" id="PF13306">
    <property type="entry name" value="LRR_5"/>
    <property type="match status" value="1"/>
</dbReference>
<reference evidence="1" key="2">
    <citation type="journal article" date="2021" name="PeerJ">
        <title>Extensive microbial diversity within the chicken gut microbiome revealed by metagenomics and culture.</title>
        <authorList>
            <person name="Gilroy R."/>
            <person name="Ravi A."/>
            <person name="Getino M."/>
            <person name="Pursley I."/>
            <person name="Horton D.L."/>
            <person name="Alikhan N.F."/>
            <person name="Baker D."/>
            <person name="Gharbi K."/>
            <person name="Hall N."/>
            <person name="Watson M."/>
            <person name="Adriaenssens E.M."/>
            <person name="Foster-Nyarko E."/>
            <person name="Jarju S."/>
            <person name="Secka A."/>
            <person name="Antonio M."/>
            <person name="Oren A."/>
            <person name="Chaudhuri R.R."/>
            <person name="La Ragione R."/>
            <person name="Hildebrand F."/>
            <person name="Pallen M.J."/>
        </authorList>
    </citation>
    <scope>NUCLEOTIDE SEQUENCE</scope>
    <source>
        <strain evidence="1">4509</strain>
    </source>
</reference>
<comment type="caution">
    <text evidence="1">The sequence shown here is derived from an EMBL/GenBank/DDBJ whole genome shotgun (WGS) entry which is preliminary data.</text>
</comment>
<evidence type="ECO:0000313" key="2">
    <source>
        <dbReference type="Proteomes" id="UP000824082"/>
    </source>
</evidence>
<dbReference type="InterPro" id="IPR026906">
    <property type="entry name" value="LRR_5"/>
</dbReference>
<dbReference type="Proteomes" id="UP000824082">
    <property type="component" value="Unassembled WGS sequence"/>
</dbReference>
<dbReference type="Gene3D" id="3.80.10.10">
    <property type="entry name" value="Ribonuclease Inhibitor"/>
    <property type="match status" value="1"/>
</dbReference>
<dbReference type="EMBL" id="DVMX01000029">
    <property type="protein sequence ID" value="HIU41276.1"/>
    <property type="molecule type" value="Genomic_DNA"/>
</dbReference>
<dbReference type="AlphaFoldDB" id="A0A9D1LJQ6"/>
<evidence type="ECO:0000313" key="1">
    <source>
        <dbReference type="EMBL" id="HIU41276.1"/>
    </source>
</evidence>
<name>A0A9D1LJQ6_9FIRM</name>
<protein>
    <submittedName>
        <fullName evidence="1">Leucine-rich repeat domain-containing protein</fullName>
    </submittedName>
</protein>
<organism evidence="1 2">
    <name type="scientific">Candidatus Egerieicola faecale</name>
    <dbReference type="NCBI Taxonomy" id="2840774"/>
    <lineage>
        <taxon>Bacteria</taxon>
        <taxon>Bacillati</taxon>
        <taxon>Bacillota</taxon>
        <taxon>Clostridia</taxon>
        <taxon>Eubacteriales</taxon>
        <taxon>Oscillospiraceae</taxon>
        <taxon>Oscillospiraceae incertae sedis</taxon>
        <taxon>Candidatus Egerieicola</taxon>
    </lineage>
</organism>
<reference evidence="1" key="1">
    <citation type="submission" date="2020-10" db="EMBL/GenBank/DDBJ databases">
        <authorList>
            <person name="Gilroy R."/>
        </authorList>
    </citation>
    <scope>NUCLEOTIDE SEQUENCE</scope>
    <source>
        <strain evidence="1">4509</strain>
    </source>
</reference>
<sequence length="114" mass="12180">MVIPEGITEIGAQAFYGCGNLADIDLPSTLESVAANSFEETAYFNDSYHWINGCLYLEDVLLCAYPETPTNLKVWDNTRIIAGGAAAYSTNLTGLVLPDSVEFMGEGALPTAPP</sequence>
<proteinExistence type="predicted"/>